<name>A0A0F9HAS4_9ZZZZ</name>
<feature type="region of interest" description="Disordered" evidence="1">
    <location>
        <begin position="1"/>
        <end position="26"/>
    </location>
</feature>
<protein>
    <recommendedName>
        <fullName evidence="3">NusB/RsmB/TIM44 domain-containing protein</fullName>
    </recommendedName>
</protein>
<proteinExistence type="predicted"/>
<accession>A0A0F9HAS4</accession>
<dbReference type="EMBL" id="LAZR01017502">
    <property type="protein sequence ID" value="KKM00152.1"/>
    <property type="molecule type" value="Genomic_DNA"/>
</dbReference>
<sequence>MSGWKRKMARKQMKSGRGSMTRMSRDHQDVLQNIEFALVSTWRHRDDVDDKACHAAIESMLTRRQPRDEAASALSDQLLVVRAERDDVPERLWQDGLRVVADSIRTHSQRRPSEQAYLNFVGQYIPA</sequence>
<feature type="compositionally biased region" description="Basic residues" evidence="1">
    <location>
        <begin position="1"/>
        <end position="14"/>
    </location>
</feature>
<dbReference type="AlphaFoldDB" id="A0A0F9HAS4"/>
<evidence type="ECO:0000313" key="2">
    <source>
        <dbReference type="EMBL" id="KKM00152.1"/>
    </source>
</evidence>
<reference evidence="2" key="1">
    <citation type="journal article" date="2015" name="Nature">
        <title>Complex archaea that bridge the gap between prokaryotes and eukaryotes.</title>
        <authorList>
            <person name="Spang A."/>
            <person name="Saw J.H."/>
            <person name="Jorgensen S.L."/>
            <person name="Zaremba-Niedzwiedzka K."/>
            <person name="Martijn J."/>
            <person name="Lind A.E."/>
            <person name="van Eijk R."/>
            <person name="Schleper C."/>
            <person name="Guy L."/>
            <person name="Ettema T.J."/>
        </authorList>
    </citation>
    <scope>NUCLEOTIDE SEQUENCE</scope>
</reference>
<gene>
    <name evidence="2" type="ORF">LCGC14_1807290</name>
</gene>
<evidence type="ECO:0000256" key="1">
    <source>
        <dbReference type="SAM" id="MobiDB-lite"/>
    </source>
</evidence>
<comment type="caution">
    <text evidence="2">The sequence shown here is derived from an EMBL/GenBank/DDBJ whole genome shotgun (WGS) entry which is preliminary data.</text>
</comment>
<evidence type="ECO:0008006" key="3">
    <source>
        <dbReference type="Google" id="ProtNLM"/>
    </source>
</evidence>
<organism evidence="2">
    <name type="scientific">marine sediment metagenome</name>
    <dbReference type="NCBI Taxonomy" id="412755"/>
    <lineage>
        <taxon>unclassified sequences</taxon>
        <taxon>metagenomes</taxon>
        <taxon>ecological metagenomes</taxon>
    </lineage>
</organism>